<evidence type="ECO:0000256" key="11">
    <source>
        <dbReference type="PIRSR" id="PIRSR602481-1"/>
    </source>
</evidence>
<comment type="cofactor">
    <cofactor evidence="11">
        <name>Zn(2+)</name>
        <dbReference type="ChEBI" id="CHEBI:29105"/>
    </cofactor>
    <text evidence="11">Binds 1 zinc ion per subunit.</text>
</comment>
<accession>A0A1A0V675</accession>
<dbReference type="EMBL" id="LZSX01000103">
    <property type="protein sequence ID" value="OBB78729.1"/>
    <property type="molecule type" value="Genomic_DNA"/>
</dbReference>
<feature type="binding site" evidence="11">
    <location>
        <position position="130"/>
    </location>
    <ligand>
        <name>Zn(2+)</name>
        <dbReference type="ChEBI" id="CHEBI:29105"/>
    </ligand>
</feature>
<dbReference type="RefSeq" id="WP_064885833.1">
    <property type="nucleotide sequence ID" value="NZ_LZSX01000103.1"/>
</dbReference>
<dbReference type="InterPro" id="IPR002481">
    <property type="entry name" value="FUR"/>
</dbReference>
<dbReference type="PANTHER" id="PTHR33202">
    <property type="entry name" value="ZINC UPTAKE REGULATION PROTEIN"/>
    <property type="match status" value="1"/>
</dbReference>
<keyword evidence="5" id="KW-0678">Repressor</keyword>
<comment type="cofactor">
    <cofactor evidence="12">
        <name>Mn(2+)</name>
        <dbReference type="ChEBI" id="CHEBI:29035"/>
    </cofactor>
    <cofactor evidence="12">
        <name>Fe(2+)</name>
        <dbReference type="ChEBI" id="CHEBI:29033"/>
    </cofactor>
    <text evidence="12">Binds 1 Mn(2+) or Fe(2+) ion per subunit.</text>
</comment>
<keyword evidence="10" id="KW-0804">Transcription</keyword>
<evidence type="ECO:0000313" key="14">
    <source>
        <dbReference type="Proteomes" id="UP000091914"/>
    </source>
</evidence>
<comment type="similarity">
    <text evidence="2">Belongs to the Fur family.</text>
</comment>
<feature type="binding site" evidence="11">
    <location>
        <position position="93"/>
    </location>
    <ligand>
        <name>Zn(2+)</name>
        <dbReference type="ChEBI" id="CHEBI:29105"/>
    </ligand>
</feature>
<dbReference type="Gene3D" id="3.30.1490.190">
    <property type="match status" value="1"/>
</dbReference>
<reference evidence="13 14" key="1">
    <citation type="submission" date="2016-06" db="EMBL/GenBank/DDBJ databases">
        <authorList>
            <person name="Kjaerup R.B."/>
            <person name="Dalgaard T.S."/>
            <person name="Juul-Madsen H.R."/>
        </authorList>
    </citation>
    <scope>NUCLEOTIDE SEQUENCE [LARGE SCALE GENOMIC DNA]</scope>
    <source>
        <strain evidence="13 14">852002-51834_SCH5396731</strain>
    </source>
</reference>
<evidence type="ECO:0000256" key="12">
    <source>
        <dbReference type="PIRSR" id="PIRSR602481-2"/>
    </source>
</evidence>
<evidence type="ECO:0000256" key="7">
    <source>
        <dbReference type="ARBA" id="ARBA00022833"/>
    </source>
</evidence>
<dbReference type="InterPro" id="IPR043135">
    <property type="entry name" value="Fur_C"/>
</dbReference>
<comment type="caution">
    <text evidence="13">The sequence shown here is derived from an EMBL/GenBank/DDBJ whole genome shotgun (WGS) entry which is preliminary data.</text>
</comment>
<dbReference type="InterPro" id="IPR036388">
    <property type="entry name" value="WH-like_DNA-bd_sf"/>
</dbReference>
<keyword evidence="4" id="KW-0963">Cytoplasm</keyword>
<dbReference type="SUPFAM" id="SSF46785">
    <property type="entry name" value="Winged helix' DNA-binding domain"/>
    <property type="match status" value="1"/>
</dbReference>
<gene>
    <name evidence="13" type="ORF">A5760_21740</name>
</gene>
<comment type="subunit">
    <text evidence="3">Homodimer.</text>
</comment>
<evidence type="ECO:0000256" key="9">
    <source>
        <dbReference type="ARBA" id="ARBA00023125"/>
    </source>
</evidence>
<dbReference type="PANTHER" id="PTHR33202:SF2">
    <property type="entry name" value="FERRIC UPTAKE REGULATION PROTEIN"/>
    <property type="match status" value="1"/>
</dbReference>
<sequence>MPAPPAGRRRSTIKRQAVLDVLSSGNNFRSAQHLYFEVRQQRATRIALTTVYRILHALAEERIAETQRAEDGEILYRLRTGSEHRHYLLCRRCGDAVAFTPTALEKHTTELTTQHHYADVSHYIDLYGTCPRCRDA</sequence>
<dbReference type="OrthoDB" id="8659436at2"/>
<dbReference type="GO" id="GO:0003700">
    <property type="term" value="F:DNA-binding transcription factor activity"/>
    <property type="evidence" value="ECO:0007669"/>
    <property type="project" value="InterPro"/>
</dbReference>
<comment type="subcellular location">
    <subcellularLocation>
        <location evidence="1">Cytoplasm</location>
    </subcellularLocation>
</comment>
<dbReference type="Gene3D" id="1.10.10.10">
    <property type="entry name" value="Winged helix-like DNA-binding domain superfamily/Winged helix DNA-binding domain"/>
    <property type="match status" value="1"/>
</dbReference>
<keyword evidence="12" id="KW-0408">Iron</keyword>
<feature type="binding site" evidence="11">
    <location>
        <position position="133"/>
    </location>
    <ligand>
        <name>Zn(2+)</name>
        <dbReference type="ChEBI" id="CHEBI:29105"/>
    </ligand>
</feature>
<dbReference type="GO" id="GO:0000976">
    <property type="term" value="F:transcription cis-regulatory region binding"/>
    <property type="evidence" value="ECO:0007669"/>
    <property type="project" value="TreeGrafter"/>
</dbReference>
<organism evidence="13 14">
    <name type="scientific">Mycobacterium colombiense</name>
    <dbReference type="NCBI Taxonomy" id="339268"/>
    <lineage>
        <taxon>Bacteria</taxon>
        <taxon>Bacillati</taxon>
        <taxon>Actinomycetota</taxon>
        <taxon>Actinomycetes</taxon>
        <taxon>Mycobacteriales</taxon>
        <taxon>Mycobacteriaceae</taxon>
        <taxon>Mycobacterium</taxon>
        <taxon>Mycobacterium avium complex (MAC)</taxon>
    </lineage>
</organism>
<dbReference type="GO" id="GO:1900376">
    <property type="term" value="P:regulation of secondary metabolite biosynthetic process"/>
    <property type="evidence" value="ECO:0007669"/>
    <property type="project" value="TreeGrafter"/>
</dbReference>
<name>A0A1A0V675_9MYCO</name>
<evidence type="ECO:0000256" key="2">
    <source>
        <dbReference type="ARBA" id="ARBA00007957"/>
    </source>
</evidence>
<dbReference type="GO" id="GO:0045892">
    <property type="term" value="P:negative regulation of DNA-templated transcription"/>
    <property type="evidence" value="ECO:0007669"/>
    <property type="project" value="TreeGrafter"/>
</dbReference>
<dbReference type="Proteomes" id="UP000091914">
    <property type="component" value="Unassembled WGS sequence"/>
</dbReference>
<dbReference type="AlphaFoldDB" id="A0A1A0V675"/>
<dbReference type="InterPro" id="IPR036390">
    <property type="entry name" value="WH_DNA-bd_sf"/>
</dbReference>
<dbReference type="GO" id="GO:0008270">
    <property type="term" value="F:zinc ion binding"/>
    <property type="evidence" value="ECO:0007669"/>
    <property type="project" value="TreeGrafter"/>
</dbReference>
<proteinExistence type="inferred from homology"/>
<evidence type="ECO:0000313" key="13">
    <source>
        <dbReference type="EMBL" id="OBB78729.1"/>
    </source>
</evidence>
<feature type="binding site" evidence="12">
    <location>
        <position position="105"/>
    </location>
    <ligand>
        <name>Fe cation</name>
        <dbReference type="ChEBI" id="CHEBI:24875"/>
    </ligand>
</feature>
<dbReference type="CDD" id="cd07153">
    <property type="entry name" value="Fur_like"/>
    <property type="match status" value="1"/>
</dbReference>
<evidence type="ECO:0000256" key="10">
    <source>
        <dbReference type="ARBA" id="ARBA00023163"/>
    </source>
</evidence>
<dbReference type="Pfam" id="PF01475">
    <property type="entry name" value="FUR"/>
    <property type="match status" value="1"/>
</dbReference>
<evidence type="ECO:0000256" key="6">
    <source>
        <dbReference type="ARBA" id="ARBA00022723"/>
    </source>
</evidence>
<evidence type="ECO:0000256" key="5">
    <source>
        <dbReference type="ARBA" id="ARBA00022491"/>
    </source>
</evidence>
<keyword evidence="6 11" id="KW-0479">Metal-binding</keyword>
<keyword evidence="8" id="KW-0805">Transcription regulation</keyword>
<evidence type="ECO:0000256" key="8">
    <source>
        <dbReference type="ARBA" id="ARBA00023015"/>
    </source>
</evidence>
<protein>
    <submittedName>
        <fullName evidence="13">Fe2+/Zn2+ uptake regulation protein</fullName>
    </submittedName>
</protein>
<feature type="binding site" evidence="12">
    <location>
        <position position="122"/>
    </location>
    <ligand>
        <name>Fe cation</name>
        <dbReference type="ChEBI" id="CHEBI:24875"/>
    </ligand>
</feature>
<dbReference type="GO" id="GO:0005829">
    <property type="term" value="C:cytosol"/>
    <property type="evidence" value="ECO:0007669"/>
    <property type="project" value="TreeGrafter"/>
</dbReference>
<evidence type="ECO:0000256" key="3">
    <source>
        <dbReference type="ARBA" id="ARBA00011738"/>
    </source>
</evidence>
<evidence type="ECO:0000256" key="4">
    <source>
        <dbReference type="ARBA" id="ARBA00022490"/>
    </source>
</evidence>
<keyword evidence="9" id="KW-0238">DNA-binding</keyword>
<keyword evidence="7 11" id="KW-0862">Zinc</keyword>
<feature type="binding site" evidence="11">
    <location>
        <position position="90"/>
    </location>
    <ligand>
        <name>Zn(2+)</name>
        <dbReference type="ChEBI" id="CHEBI:29105"/>
    </ligand>
</feature>
<evidence type="ECO:0000256" key="1">
    <source>
        <dbReference type="ARBA" id="ARBA00004496"/>
    </source>
</evidence>